<proteinExistence type="predicted"/>
<gene>
    <name evidence="2" type="ORF">SAMN02982917_0968</name>
</gene>
<organism evidence="2 3">
    <name type="scientific">Azospirillum oryzae</name>
    <dbReference type="NCBI Taxonomy" id="286727"/>
    <lineage>
        <taxon>Bacteria</taxon>
        <taxon>Pseudomonadati</taxon>
        <taxon>Pseudomonadota</taxon>
        <taxon>Alphaproteobacteria</taxon>
        <taxon>Rhodospirillales</taxon>
        <taxon>Azospirillaceae</taxon>
        <taxon>Azospirillum</taxon>
    </lineage>
</organism>
<dbReference type="OrthoDB" id="7306943at2"/>
<dbReference type="Pfam" id="PF17273">
    <property type="entry name" value="DUF5338"/>
    <property type="match status" value="1"/>
</dbReference>
<evidence type="ECO:0000313" key="2">
    <source>
        <dbReference type="EMBL" id="SMF21357.1"/>
    </source>
</evidence>
<sequence length="114" mass="13035">MAEQQSAKRRKGDRRALFLARIDAIRTELQQGWPVKTVYSRHASKLDMSYSQFWRYVSSLILARDPKERLRTPPVAPLPDPPAHAPQVSKPDAGEPKIKQFTYNPRAKNPADLI</sequence>
<reference evidence="2 3" key="1">
    <citation type="submission" date="2017-04" db="EMBL/GenBank/DDBJ databases">
        <authorList>
            <person name="Afonso C.L."/>
            <person name="Miller P.J."/>
            <person name="Scott M.A."/>
            <person name="Spackman E."/>
            <person name="Goraichik I."/>
            <person name="Dimitrov K.M."/>
            <person name="Suarez D.L."/>
            <person name="Swayne D.E."/>
        </authorList>
    </citation>
    <scope>NUCLEOTIDE SEQUENCE [LARGE SCALE GENOMIC DNA]</scope>
    <source>
        <strain evidence="2 3">A2P</strain>
    </source>
</reference>
<protein>
    <submittedName>
        <fullName evidence="2">Uncharacterized protein</fullName>
    </submittedName>
</protein>
<dbReference type="Proteomes" id="UP000192936">
    <property type="component" value="Unassembled WGS sequence"/>
</dbReference>
<dbReference type="EMBL" id="FXAK01000001">
    <property type="protein sequence ID" value="SMF21357.1"/>
    <property type="molecule type" value="Genomic_DNA"/>
</dbReference>
<dbReference type="InterPro" id="IPR035225">
    <property type="entry name" value="DUF5338"/>
</dbReference>
<feature type="region of interest" description="Disordered" evidence="1">
    <location>
        <begin position="68"/>
        <end position="114"/>
    </location>
</feature>
<dbReference type="AlphaFoldDB" id="A0A1X7DTL6"/>
<feature type="compositionally biased region" description="Pro residues" evidence="1">
    <location>
        <begin position="74"/>
        <end position="84"/>
    </location>
</feature>
<accession>A0A1X7DTL6</accession>
<dbReference type="RefSeq" id="WP_085082777.1">
    <property type="nucleotide sequence ID" value="NZ_FXAK01000001.1"/>
</dbReference>
<name>A0A1X7DTL6_9PROT</name>
<evidence type="ECO:0000313" key="3">
    <source>
        <dbReference type="Proteomes" id="UP000192936"/>
    </source>
</evidence>
<evidence type="ECO:0000256" key="1">
    <source>
        <dbReference type="SAM" id="MobiDB-lite"/>
    </source>
</evidence>